<accession>A0ABP9WB37</accession>
<evidence type="ECO:0000313" key="2">
    <source>
        <dbReference type="Proteomes" id="UP001401887"/>
    </source>
</evidence>
<protein>
    <recommendedName>
        <fullName evidence="3">Globin</fullName>
    </recommendedName>
</protein>
<evidence type="ECO:0000313" key="1">
    <source>
        <dbReference type="EMBL" id="GAA5514554.1"/>
    </source>
</evidence>
<evidence type="ECO:0008006" key="3">
    <source>
        <dbReference type="Google" id="ProtNLM"/>
    </source>
</evidence>
<organism evidence="1 2">
    <name type="scientific">Deinococcus carri</name>
    <dbReference type="NCBI Taxonomy" id="1211323"/>
    <lineage>
        <taxon>Bacteria</taxon>
        <taxon>Thermotogati</taxon>
        <taxon>Deinococcota</taxon>
        <taxon>Deinococci</taxon>
        <taxon>Deinococcales</taxon>
        <taxon>Deinococcaceae</taxon>
        <taxon>Deinococcus</taxon>
    </lineage>
</organism>
<proteinExistence type="predicted"/>
<dbReference type="Proteomes" id="UP001401887">
    <property type="component" value="Unassembled WGS sequence"/>
</dbReference>
<sequence length="177" mass="19253">MNPTEPTFNNIQEQFRSAFPELRAAYGLLAADAVFSHDGQPSQYALIEQLFAVYIEVLLALPESPLRDAALHKSFVFVEKMLAAPDKEVVGLAQIGLIEGREQWWFQRALPFVGPLWRVHASRMGEPCWQAAVAAGATAAPAPERTIDDLFGVRQAIAGQLAPEGIILSEVPGTTVG</sequence>
<gene>
    <name evidence="1" type="ORF">Dcar01_03310</name>
</gene>
<comment type="caution">
    <text evidence="1">The sequence shown here is derived from an EMBL/GenBank/DDBJ whole genome shotgun (WGS) entry which is preliminary data.</text>
</comment>
<reference evidence="1 2" key="1">
    <citation type="submission" date="2024-02" db="EMBL/GenBank/DDBJ databases">
        <title>Deinococcus carri NBRC 110142.</title>
        <authorList>
            <person name="Ichikawa N."/>
            <person name="Katano-Makiyama Y."/>
            <person name="Hidaka K."/>
        </authorList>
    </citation>
    <scope>NUCLEOTIDE SEQUENCE [LARGE SCALE GENOMIC DNA]</scope>
    <source>
        <strain evidence="1 2">NBRC 110142</strain>
    </source>
</reference>
<dbReference type="RefSeq" id="WP_345467408.1">
    <property type="nucleotide sequence ID" value="NZ_BAABRP010000019.1"/>
</dbReference>
<dbReference type="EMBL" id="BAABRP010000019">
    <property type="protein sequence ID" value="GAA5514554.1"/>
    <property type="molecule type" value="Genomic_DNA"/>
</dbReference>
<name>A0ABP9WB37_9DEIO</name>
<keyword evidence="2" id="KW-1185">Reference proteome</keyword>